<comment type="catalytic activity">
    <reaction evidence="4">
        <text>urea + 2 H2O + H(+) = hydrogencarbonate + 2 NH4(+)</text>
        <dbReference type="Rhea" id="RHEA:20557"/>
        <dbReference type="ChEBI" id="CHEBI:15377"/>
        <dbReference type="ChEBI" id="CHEBI:15378"/>
        <dbReference type="ChEBI" id="CHEBI:16199"/>
        <dbReference type="ChEBI" id="CHEBI:17544"/>
        <dbReference type="ChEBI" id="CHEBI:28938"/>
        <dbReference type="EC" id="3.5.1.5"/>
    </reaction>
</comment>
<dbReference type="CDD" id="cd00407">
    <property type="entry name" value="Urease_beta"/>
    <property type="match status" value="1"/>
</dbReference>
<dbReference type="Pfam" id="PF00547">
    <property type="entry name" value="Urease_gamma"/>
    <property type="match status" value="1"/>
</dbReference>
<comment type="pathway">
    <text evidence="1">Nitrogen metabolism; urea degradation; CO(2) and NH(3) from urea (urease route): step 1/1.</text>
</comment>
<organism evidence="5 6">
    <name type="scientific">Vineibacter terrae</name>
    <dbReference type="NCBI Taxonomy" id="2586908"/>
    <lineage>
        <taxon>Bacteria</taxon>
        <taxon>Pseudomonadati</taxon>
        <taxon>Pseudomonadota</taxon>
        <taxon>Alphaproteobacteria</taxon>
        <taxon>Hyphomicrobiales</taxon>
        <taxon>Vineibacter</taxon>
    </lineage>
</organism>
<dbReference type="InterPro" id="IPR036461">
    <property type="entry name" value="Urease_betasu_sf"/>
</dbReference>
<dbReference type="EC" id="3.5.1.5" evidence="2"/>
<evidence type="ECO:0000256" key="1">
    <source>
        <dbReference type="ARBA" id="ARBA00004897"/>
    </source>
</evidence>
<dbReference type="GO" id="GO:0043419">
    <property type="term" value="P:urea catabolic process"/>
    <property type="evidence" value="ECO:0007669"/>
    <property type="project" value="UniProtKB-UniPathway"/>
</dbReference>
<dbReference type="InterPro" id="IPR002019">
    <property type="entry name" value="Urease_beta-like"/>
</dbReference>
<dbReference type="GO" id="GO:0009039">
    <property type="term" value="F:urease activity"/>
    <property type="evidence" value="ECO:0007669"/>
    <property type="project" value="UniProtKB-EC"/>
</dbReference>
<dbReference type="NCBIfam" id="TIGR00193">
    <property type="entry name" value="urease_gam"/>
    <property type="match status" value="1"/>
</dbReference>
<dbReference type="NCBIfam" id="NF009671">
    <property type="entry name" value="PRK13192.1"/>
    <property type="match status" value="1"/>
</dbReference>
<proteinExistence type="predicted"/>
<dbReference type="InterPro" id="IPR002026">
    <property type="entry name" value="Urease_gamma/gamma-beta_su"/>
</dbReference>
<dbReference type="OrthoDB" id="9797217at2"/>
<accession>A0A5C8PBU4</accession>
<gene>
    <name evidence="5" type="primary">ureB</name>
    <name evidence="5" type="ORF">FHP25_31675</name>
</gene>
<evidence type="ECO:0000313" key="6">
    <source>
        <dbReference type="Proteomes" id="UP000321638"/>
    </source>
</evidence>
<dbReference type="PANTHER" id="PTHR33569">
    <property type="entry name" value="UREASE"/>
    <property type="match status" value="1"/>
</dbReference>
<name>A0A5C8PBU4_9HYPH</name>
<dbReference type="InterPro" id="IPR008223">
    <property type="entry name" value="Urease_gamma-beta_su"/>
</dbReference>
<dbReference type="InterPro" id="IPR036463">
    <property type="entry name" value="Urease_gamma_sf"/>
</dbReference>
<dbReference type="EMBL" id="VDUZ01000049">
    <property type="protein sequence ID" value="TXL71034.1"/>
    <property type="molecule type" value="Genomic_DNA"/>
</dbReference>
<dbReference type="RefSeq" id="WP_147851015.1">
    <property type="nucleotide sequence ID" value="NZ_VDUZ01000049.1"/>
</dbReference>
<dbReference type="UniPathway" id="UPA00258">
    <property type="reaction ID" value="UER00370"/>
</dbReference>
<keyword evidence="6" id="KW-1185">Reference proteome</keyword>
<dbReference type="Gene3D" id="2.10.150.10">
    <property type="entry name" value="Urease, beta subunit"/>
    <property type="match status" value="1"/>
</dbReference>
<protein>
    <recommendedName>
        <fullName evidence="2">urease</fullName>
        <ecNumber evidence="2">3.5.1.5</ecNumber>
    </recommendedName>
</protein>
<dbReference type="Proteomes" id="UP000321638">
    <property type="component" value="Unassembled WGS sequence"/>
</dbReference>
<evidence type="ECO:0000313" key="5">
    <source>
        <dbReference type="EMBL" id="TXL71034.1"/>
    </source>
</evidence>
<dbReference type="SUPFAM" id="SSF54111">
    <property type="entry name" value="Urease, gamma-subunit"/>
    <property type="match status" value="1"/>
</dbReference>
<evidence type="ECO:0000256" key="3">
    <source>
        <dbReference type="ARBA" id="ARBA00022801"/>
    </source>
</evidence>
<dbReference type="PANTHER" id="PTHR33569:SF1">
    <property type="entry name" value="UREASE"/>
    <property type="match status" value="1"/>
</dbReference>
<evidence type="ECO:0000256" key="2">
    <source>
        <dbReference type="ARBA" id="ARBA00012934"/>
    </source>
</evidence>
<sequence length="233" mass="24794">MNLSPTELDRLTIFTAAEHARRLRAAGVRLSHPEAVALIADEMLLAARKGMTYEAIVDMAGRLLSSDDVEPGVAALVEMVSVEAGFAEGTKMVIVFKPIGPGRDAAGDTEEAEAGEIIAADGEITLNAGRARIELDVVNTGDRDIQVRSHTHFFEVNRALDFDRAKAFGMRLDVGSGSGVRFEPGLRKRVGLVPMGGQRVVRGQAGLTLGSLDDDAVRQAALAAARREGYRGA</sequence>
<keyword evidence="3 5" id="KW-0378">Hydrolase</keyword>
<dbReference type="Gene3D" id="3.30.280.10">
    <property type="entry name" value="Urease, gamma-like subunit"/>
    <property type="match status" value="1"/>
</dbReference>
<dbReference type="NCBIfam" id="TIGR00192">
    <property type="entry name" value="urease_beta"/>
    <property type="match status" value="1"/>
</dbReference>
<dbReference type="GO" id="GO:0016151">
    <property type="term" value="F:nickel cation binding"/>
    <property type="evidence" value="ECO:0007669"/>
    <property type="project" value="InterPro"/>
</dbReference>
<dbReference type="SUPFAM" id="SSF51278">
    <property type="entry name" value="Urease, beta-subunit"/>
    <property type="match status" value="1"/>
</dbReference>
<dbReference type="AlphaFoldDB" id="A0A5C8PBU4"/>
<dbReference type="Pfam" id="PF00699">
    <property type="entry name" value="Urease_beta"/>
    <property type="match status" value="1"/>
</dbReference>
<dbReference type="InterPro" id="IPR050069">
    <property type="entry name" value="Urease_subunit"/>
</dbReference>
<evidence type="ECO:0000256" key="4">
    <source>
        <dbReference type="ARBA" id="ARBA00047778"/>
    </source>
</evidence>
<dbReference type="PIRSF" id="PIRSF001225">
    <property type="entry name" value="Urease_gammabeta"/>
    <property type="match status" value="1"/>
</dbReference>
<comment type="caution">
    <text evidence="5">The sequence shown here is derived from an EMBL/GenBank/DDBJ whole genome shotgun (WGS) entry which is preliminary data.</text>
</comment>
<dbReference type="GO" id="GO:0035550">
    <property type="term" value="C:urease complex"/>
    <property type="evidence" value="ECO:0007669"/>
    <property type="project" value="InterPro"/>
</dbReference>
<reference evidence="5 6" key="1">
    <citation type="submission" date="2019-06" db="EMBL/GenBank/DDBJ databases">
        <title>New taxonomy in bacterial strain CC-CFT640, isolated from vineyard.</title>
        <authorList>
            <person name="Lin S.-Y."/>
            <person name="Tsai C.-F."/>
            <person name="Young C.-C."/>
        </authorList>
    </citation>
    <scope>NUCLEOTIDE SEQUENCE [LARGE SCALE GENOMIC DNA]</scope>
    <source>
        <strain evidence="5 6">CC-CFT640</strain>
    </source>
</reference>